<dbReference type="AlphaFoldDB" id="A0A4Y9SE52"/>
<organism evidence="3 4">
    <name type="scientific">Zemynaea arenosa</name>
    <dbReference type="NCBI Taxonomy" id="2561931"/>
    <lineage>
        <taxon>Bacteria</taxon>
        <taxon>Pseudomonadati</taxon>
        <taxon>Pseudomonadota</taxon>
        <taxon>Betaproteobacteria</taxon>
        <taxon>Burkholderiales</taxon>
        <taxon>Oxalobacteraceae</taxon>
        <taxon>Telluria group</taxon>
        <taxon>Zemynaea</taxon>
    </lineage>
</organism>
<dbReference type="OrthoDB" id="8706990at2"/>
<evidence type="ECO:0000259" key="2">
    <source>
        <dbReference type="Pfam" id="PF10988"/>
    </source>
</evidence>
<gene>
    <name evidence="3" type="ORF">E4L96_09020</name>
</gene>
<protein>
    <submittedName>
        <fullName evidence="3">DUF2807 domain-containing protein</fullName>
    </submittedName>
</protein>
<reference evidence="3 4" key="1">
    <citation type="submission" date="2019-03" db="EMBL/GenBank/DDBJ databases">
        <title>Draft Genome Sequence of Massilia arenosa sp. nov., a Novel Massilia Species Isolated from a Sandy-loam Maize Soil.</title>
        <authorList>
            <person name="Raths R."/>
            <person name="Peta V."/>
            <person name="Bucking H."/>
        </authorList>
    </citation>
    <scope>NUCLEOTIDE SEQUENCE [LARGE SCALE GENOMIC DNA]</scope>
    <source>
        <strain evidence="3 4">MC02</strain>
    </source>
</reference>
<dbReference type="RefSeq" id="WP_135206886.1">
    <property type="nucleotide sequence ID" value="NZ_SPVF01000122.1"/>
</dbReference>
<dbReference type="Pfam" id="PF10988">
    <property type="entry name" value="DUF2807"/>
    <property type="match status" value="1"/>
</dbReference>
<proteinExistence type="predicted"/>
<feature type="signal peptide" evidence="1">
    <location>
        <begin position="1"/>
        <end position="23"/>
    </location>
</feature>
<comment type="caution">
    <text evidence="3">The sequence shown here is derived from an EMBL/GenBank/DDBJ whole genome shotgun (WGS) entry which is preliminary data.</text>
</comment>
<dbReference type="Proteomes" id="UP000298438">
    <property type="component" value="Unassembled WGS sequence"/>
</dbReference>
<evidence type="ECO:0000256" key="1">
    <source>
        <dbReference type="SAM" id="SignalP"/>
    </source>
</evidence>
<dbReference type="InterPro" id="IPR021255">
    <property type="entry name" value="DUF2807"/>
</dbReference>
<keyword evidence="1" id="KW-0732">Signal</keyword>
<dbReference type="Gene3D" id="2.160.20.120">
    <property type="match status" value="1"/>
</dbReference>
<feature type="domain" description="Putative auto-transporter adhesin head GIN" evidence="2">
    <location>
        <begin position="40"/>
        <end position="239"/>
    </location>
</feature>
<accession>A0A4Y9SE52</accession>
<name>A0A4Y9SE52_9BURK</name>
<evidence type="ECO:0000313" key="3">
    <source>
        <dbReference type="EMBL" id="TFW21222.1"/>
    </source>
</evidence>
<keyword evidence="4" id="KW-1185">Reference proteome</keyword>
<dbReference type="EMBL" id="SPVF01000122">
    <property type="protein sequence ID" value="TFW21222.1"/>
    <property type="molecule type" value="Genomic_DNA"/>
</dbReference>
<evidence type="ECO:0000313" key="4">
    <source>
        <dbReference type="Proteomes" id="UP000298438"/>
    </source>
</evidence>
<sequence>MNKFFQYGFGLMAFVAVQGGAVAADPVVTESRPVDARVQRVHLDGVVSLQLRQGATPSLTLNGERRYLDKTSVSQSGDTLTIETNFSEHGHINAKTIRAELVLPQLREVVSDTVGSTEVRGFSGDELVVGLEGAGSVKVNCNYKVVNANLGGVGSMNIAGGDGTGINLDLHGAGSVNLAGRGKWLKANLNGLGSIDAQQFEVDSVDVDLSGLGNATVHARQSASLSLSGLGSVTVYGKPLNRKVSVDGLGKVSWK</sequence>
<feature type="chain" id="PRO_5021441342" evidence="1">
    <location>
        <begin position="24"/>
        <end position="255"/>
    </location>
</feature>